<dbReference type="InterPro" id="IPR011990">
    <property type="entry name" value="TPR-like_helical_dom_sf"/>
</dbReference>
<keyword evidence="4" id="KW-1185">Reference proteome</keyword>
<dbReference type="Proteomes" id="UP000027153">
    <property type="component" value="Unassembled WGS sequence"/>
</dbReference>
<comment type="caution">
    <text evidence="3">The sequence shown here is derived from an EMBL/GenBank/DDBJ whole genome shotgun (WGS) entry which is preliminary data.</text>
</comment>
<dbReference type="InterPro" id="IPR019734">
    <property type="entry name" value="TPR_rpt"/>
</dbReference>
<dbReference type="AlphaFoldDB" id="A0A062V399"/>
<accession>A0A062V399</accession>
<keyword evidence="1" id="KW-0802">TPR repeat</keyword>
<dbReference type="Pfam" id="PF13414">
    <property type="entry name" value="TPR_11"/>
    <property type="match status" value="1"/>
</dbReference>
<feature type="transmembrane region" description="Helical" evidence="2">
    <location>
        <begin position="37"/>
        <end position="55"/>
    </location>
</feature>
<keyword evidence="2" id="KW-0472">Membrane</keyword>
<evidence type="ECO:0000256" key="1">
    <source>
        <dbReference type="PROSITE-ProRule" id="PRU00339"/>
    </source>
</evidence>
<dbReference type="EMBL" id="JMIY01000009">
    <property type="protein sequence ID" value="KCZ70299.1"/>
    <property type="molecule type" value="Genomic_DNA"/>
</dbReference>
<evidence type="ECO:0000256" key="2">
    <source>
        <dbReference type="SAM" id="Phobius"/>
    </source>
</evidence>
<name>A0A062V399_9EURY</name>
<organism evidence="3 4">
    <name type="scientific">Candidatus Methanoperedens nitratireducens</name>
    <dbReference type="NCBI Taxonomy" id="1392998"/>
    <lineage>
        <taxon>Archaea</taxon>
        <taxon>Methanobacteriati</taxon>
        <taxon>Methanobacteriota</taxon>
        <taxon>Stenosarchaea group</taxon>
        <taxon>Methanomicrobia</taxon>
        <taxon>Methanosarcinales</taxon>
        <taxon>ANME-2 cluster</taxon>
        <taxon>Candidatus Methanoperedentaceae</taxon>
        <taxon>Candidatus Methanoperedens</taxon>
    </lineage>
</organism>
<sequence>MGITLVIGIVSRFLRSFSYKITKVCNQIGRGVSSNRIVAICTALILFLGAITYIHPPLPYSSDELVERGNNFYEKRDYQEAVKNYGRSLDIDKENGNAWRKKGFAYLNIGINNESLIINLTRAYSNARSLIEFYNSSDDSIIINQDAFENAYYSFDQTYKSNPKDFEALLYKGIASLYLSNSSGYNPISEFEEVVTVIDDTSSYRQDSPIVEIKYSAWYGKCVSYRKIGSKEKAEECFQSLFKLPEIKIIAPREGDKVSVSTMVSGTFSGKLPEERYMWVFVNPQITPSLWWPQGLRVEPKKGQWNMQVWIGNTTSNVDIAIILVNEKDDQYLWNYRRTGDKTGNYPGIPLPASATIMDKITVVQK</sequence>
<feature type="repeat" description="TPR" evidence="1">
    <location>
        <begin position="62"/>
        <end position="95"/>
    </location>
</feature>
<gene>
    <name evidence="3" type="ORF">ANME2D_03415</name>
</gene>
<dbReference type="PROSITE" id="PS50005">
    <property type="entry name" value="TPR"/>
    <property type="match status" value="1"/>
</dbReference>
<proteinExistence type="predicted"/>
<evidence type="ECO:0000313" key="3">
    <source>
        <dbReference type="EMBL" id="KCZ70299.1"/>
    </source>
</evidence>
<protein>
    <submittedName>
        <fullName evidence="3">Uncharacterized protein</fullName>
    </submittedName>
</protein>
<dbReference type="SMART" id="SM00028">
    <property type="entry name" value="TPR"/>
    <property type="match status" value="2"/>
</dbReference>
<evidence type="ECO:0000313" key="4">
    <source>
        <dbReference type="Proteomes" id="UP000027153"/>
    </source>
</evidence>
<dbReference type="RefSeq" id="WP_048094047.1">
    <property type="nucleotide sequence ID" value="NZ_JMIY01000009.1"/>
</dbReference>
<dbReference type="Gene3D" id="1.25.40.10">
    <property type="entry name" value="Tetratricopeptide repeat domain"/>
    <property type="match status" value="1"/>
</dbReference>
<keyword evidence="2" id="KW-0812">Transmembrane</keyword>
<keyword evidence="2" id="KW-1133">Transmembrane helix</keyword>
<dbReference type="SUPFAM" id="SSF48452">
    <property type="entry name" value="TPR-like"/>
    <property type="match status" value="1"/>
</dbReference>
<reference evidence="3 4" key="1">
    <citation type="journal article" date="2013" name="Nature">
        <title>Anaerobic oxidation of methane coupled to nitrate reduction in a novel archaeal lineage.</title>
        <authorList>
            <person name="Haroon M.F."/>
            <person name="Hu S."/>
            <person name="Shi Y."/>
            <person name="Imelfort M."/>
            <person name="Keller J."/>
            <person name="Hugenholtz P."/>
            <person name="Yuan Z."/>
            <person name="Tyson G.W."/>
        </authorList>
    </citation>
    <scope>NUCLEOTIDE SEQUENCE [LARGE SCALE GENOMIC DNA]</scope>
    <source>
        <strain evidence="3 4">ANME-2d</strain>
    </source>
</reference>